<evidence type="ECO:0000259" key="1">
    <source>
        <dbReference type="Pfam" id="PF07393"/>
    </source>
</evidence>
<organism evidence="2 3">
    <name type="scientific">Dentiscutata erythropus</name>
    <dbReference type="NCBI Taxonomy" id="1348616"/>
    <lineage>
        <taxon>Eukaryota</taxon>
        <taxon>Fungi</taxon>
        <taxon>Fungi incertae sedis</taxon>
        <taxon>Mucoromycota</taxon>
        <taxon>Glomeromycotina</taxon>
        <taxon>Glomeromycetes</taxon>
        <taxon>Diversisporales</taxon>
        <taxon>Gigasporaceae</taxon>
        <taxon>Dentiscutata</taxon>
    </lineage>
</organism>
<feature type="non-terminal residue" evidence="2">
    <location>
        <position position="1"/>
    </location>
</feature>
<name>A0A9N9GH90_9GLOM</name>
<dbReference type="InterPro" id="IPR009976">
    <property type="entry name" value="Sec10-like"/>
</dbReference>
<sequence>MPDIESTSKFFELVHIADLIQQMVEVYYDEEMSDKPDFYNICIKEKKPFKKNFDESVATGLNKGIQVFIDHVEFILSTEQRSKELNPPINTPLDLKHTK</sequence>
<gene>
    <name evidence="2" type="ORF">DERYTH_LOCUS7982</name>
</gene>
<dbReference type="Proteomes" id="UP000789405">
    <property type="component" value="Unassembled WGS sequence"/>
</dbReference>
<dbReference type="GO" id="GO:0006887">
    <property type="term" value="P:exocytosis"/>
    <property type="evidence" value="ECO:0007669"/>
    <property type="project" value="TreeGrafter"/>
</dbReference>
<evidence type="ECO:0000313" key="3">
    <source>
        <dbReference type="Proteomes" id="UP000789405"/>
    </source>
</evidence>
<dbReference type="Pfam" id="PF07393">
    <property type="entry name" value="Sec10_HB"/>
    <property type="match status" value="1"/>
</dbReference>
<accession>A0A9N9GH90</accession>
<evidence type="ECO:0000313" key="2">
    <source>
        <dbReference type="EMBL" id="CAG8607902.1"/>
    </source>
</evidence>
<reference evidence="2" key="1">
    <citation type="submission" date="2021-06" db="EMBL/GenBank/DDBJ databases">
        <authorList>
            <person name="Kallberg Y."/>
            <person name="Tangrot J."/>
            <person name="Rosling A."/>
        </authorList>
    </citation>
    <scope>NUCLEOTIDE SEQUENCE</scope>
    <source>
        <strain evidence="2">MA453B</strain>
    </source>
</reference>
<keyword evidence="3" id="KW-1185">Reference proteome</keyword>
<dbReference type="EMBL" id="CAJVPY010004017">
    <property type="protein sequence ID" value="CAG8607902.1"/>
    <property type="molecule type" value="Genomic_DNA"/>
</dbReference>
<feature type="domain" description="Exocyst complex component Sec10-like alpha-helical bundle" evidence="1">
    <location>
        <begin position="8"/>
        <end position="88"/>
    </location>
</feature>
<dbReference type="PANTHER" id="PTHR12100:SF1">
    <property type="entry name" value="RECYCLIN-1"/>
    <property type="match status" value="1"/>
</dbReference>
<dbReference type="OrthoDB" id="5554140at2759"/>
<dbReference type="GO" id="GO:0006893">
    <property type="term" value="P:Golgi to plasma membrane transport"/>
    <property type="evidence" value="ECO:0007669"/>
    <property type="project" value="TreeGrafter"/>
</dbReference>
<comment type="caution">
    <text evidence="2">The sequence shown here is derived from an EMBL/GenBank/DDBJ whole genome shotgun (WGS) entry which is preliminary data.</text>
</comment>
<dbReference type="InterPro" id="IPR048627">
    <property type="entry name" value="Sec10_HB"/>
</dbReference>
<dbReference type="PANTHER" id="PTHR12100">
    <property type="entry name" value="SEC10"/>
    <property type="match status" value="1"/>
</dbReference>
<dbReference type="AlphaFoldDB" id="A0A9N9GH90"/>
<dbReference type="GO" id="GO:0000145">
    <property type="term" value="C:exocyst"/>
    <property type="evidence" value="ECO:0007669"/>
    <property type="project" value="TreeGrafter"/>
</dbReference>
<proteinExistence type="predicted"/>
<protein>
    <submittedName>
        <fullName evidence="2">17246_t:CDS:1</fullName>
    </submittedName>
</protein>